<dbReference type="EMBL" id="CAVNYO010000083">
    <property type="protein sequence ID" value="CAK5265270.1"/>
    <property type="molecule type" value="Genomic_DNA"/>
</dbReference>
<evidence type="ECO:0000313" key="2">
    <source>
        <dbReference type="Proteomes" id="UP001295794"/>
    </source>
</evidence>
<comment type="caution">
    <text evidence="1">The sequence shown here is derived from an EMBL/GenBank/DDBJ whole genome shotgun (WGS) entry which is preliminary data.</text>
</comment>
<dbReference type="InterPro" id="IPR036412">
    <property type="entry name" value="HAD-like_sf"/>
</dbReference>
<dbReference type="AlphaFoldDB" id="A0AAD2JW88"/>
<accession>A0AAD2JW88</accession>
<sequence>MDLSQFYYFYCWKNPFWGTPEVTFEKFKQFYSTGVLFSAHPVPGAREGIQALKDLGYKLVIVTARSVDVADASYEWVEKYFPGQFSNIVFTGQFSDASKLHHKEILTHLTKGQICASLKAQVLIDDSAENALQVSTAETATRVLLFGDYEWNKRISLTGNASDHMSFDERLAACDGREFWKEETLEVPDGAPLERAKDWGEVIRWVKRAKEEGRIE</sequence>
<dbReference type="PANTHER" id="PTHR35134:SF2">
    <property type="entry name" value="NUCLEOTIDASE YQFW-RELATED"/>
    <property type="match status" value="1"/>
</dbReference>
<dbReference type="SUPFAM" id="SSF56784">
    <property type="entry name" value="HAD-like"/>
    <property type="match status" value="1"/>
</dbReference>
<gene>
    <name evidence="1" type="ORF">MYCIT1_LOCUS6107</name>
</gene>
<name>A0AAD2JW88_9AGAR</name>
<dbReference type="PANTHER" id="PTHR35134">
    <property type="entry name" value="NUCLEOTIDASE YQFW-RELATED"/>
    <property type="match status" value="1"/>
</dbReference>
<evidence type="ECO:0000313" key="1">
    <source>
        <dbReference type="EMBL" id="CAK5265270.1"/>
    </source>
</evidence>
<dbReference type="Gene3D" id="3.40.50.1000">
    <property type="entry name" value="HAD superfamily/HAD-like"/>
    <property type="match status" value="1"/>
</dbReference>
<keyword evidence="2" id="KW-1185">Reference proteome</keyword>
<reference evidence="1" key="1">
    <citation type="submission" date="2023-11" db="EMBL/GenBank/DDBJ databases">
        <authorList>
            <person name="De Vega J J."/>
            <person name="De Vega J J."/>
        </authorList>
    </citation>
    <scope>NUCLEOTIDE SEQUENCE</scope>
</reference>
<organism evidence="1 2">
    <name type="scientific">Mycena citricolor</name>
    <dbReference type="NCBI Taxonomy" id="2018698"/>
    <lineage>
        <taxon>Eukaryota</taxon>
        <taxon>Fungi</taxon>
        <taxon>Dikarya</taxon>
        <taxon>Basidiomycota</taxon>
        <taxon>Agaricomycotina</taxon>
        <taxon>Agaricomycetes</taxon>
        <taxon>Agaricomycetidae</taxon>
        <taxon>Agaricales</taxon>
        <taxon>Marasmiineae</taxon>
        <taxon>Mycenaceae</taxon>
        <taxon>Mycena</taxon>
    </lineage>
</organism>
<dbReference type="InterPro" id="IPR023214">
    <property type="entry name" value="HAD_sf"/>
</dbReference>
<protein>
    <submittedName>
        <fullName evidence="1">Uncharacterized protein</fullName>
    </submittedName>
</protein>
<proteinExistence type="predicted"/>
<dbReference type="InterPro" id="IPR052419">
    <property type="entry name" value="5_3-deoxyribonucleotidase-like"/>
</dbReference>
<dbReference type="Proteomes" id="UP001295794">
    <property type="component" value="Unassembled WGS sequence"/>
</dbReference>